<keyword evidence="4" id="KW-0963">Cytoplasm</keyword>
<evidence type="ECO:0000256" key="14">
    <source>
        <dbReference type="SAM" id="MobiDB-lite"/>
    </source>
</evidence>
<keyword evidence="5" id="KW-1017">Isopeptide bond</keyword>
<organism evidence="15 16">
    <name type="scientific">Naganishia liquefaciens</name>
    <dbReference type="NCBI Taxonomy" id="104408"/>
    <lineage>
        <taxon>Eukaryota</taxon>
        <taxon>Fungi</taxon>
        <taxon>Dikarya</taxon>
        <taxon>Basidiomycota</taxon>
        <taxon>Agaricomycotina</taxon>
        <taxon>Tremellomycetes</taxon>
        <taxon>Filobasidiales</taxon>
        <taxon>Filobasidiaceae</taxon>
        <taxon>Naganishia</taxon>
    </lineage>
</organism>
<feature type="region of interest" description="Disordered" evidence="14">
    <location>
        <begin position="578"/>
        <end position="604"/>
    </location>
</feature>
<evidence type="ECO:0000256" key="8">
    <source>
        <dbReference type="ARBA" id="ARBA00022990"/>
    </source>
</evidence>
<comment type="caution">
    <text evidence="15">The sequence shown here is derived from an EMBL/GenBank/DDBJ whole genome shotgun (WGS) entry which is preliminary data.</text>
</comment>
<evidence type="ECO:0000256" key="1">
    <source>
        <dbReference type="ARBA" id="ARBA00004300"/>
    </source>
</evidence>
<evidence type="ECO:0000256" key="3">
    <source>
        <dbReference type="ARBA" id="ARBA00004657"/>
    </source>
</evidence>
<dbReference type="EMBL" id="BLZA01000007">
    <property type="protein sequence ID" value="GHJ84179.1"/>
    <property type="molecule type" value="Genomic_DNA"/>
</dbReference>
<keyword evidence="16" id="KW-1185">Reference proteome</keyword>
<dbReference type="GO" id="GO:0005869">
    <property type="term" value="C:dynactin complex"/>
    <property type="evidence" value="ECO:0007669"/>
    <property type="project" value="InterPro"/>
</dbReference>
<dbReference type="Pfam" id="PF05502">
    <property type="entry name" value="Dynactin_p62"/>
    <property type="match status" value="2"/>
</dbReference>
<dbReference type="AlphaFoldDB" id="A0A8H3TNM4"/>
<feature type="region of interest" description="Disordered" evidence="14">
    <location>
        <begin position="248"/>
        <end position="320"/>
    </location>
</feature>
<protein>
    <recommendedName>
        <fullName evidence="12">Dynactin subunit 4</fullName>
    </recommendedName>
</protein>
<sequence>MTMAPAAPNFPRYHCACSSSSSSKSLQPPATHPSTAHSLHSLDSLYFCDDCDAIRCERCVQVEVTGYYCPNCLFEVPNASVRAERNRCARNCFQCPDCSSPLHVVASDPTEPSLPPTSIQASMGQAPYFLQCRGCQWSSAQIDMSFEKPLGIAHQVLEQEKVSKETVEVDRLQSHFDHYIHRLTQSLERQALLAASRTKKSSGGKTFVAKSRYPYGIRGSSPASTGNIPPSRHLGNIAVSAAAIRKTSESPLQTGRSVFQPGQRAVLPAPISEDPNQYRAKQSWRDVARGHSETTESRRSDEERRKRMDDSLVVEDDEDEASLAVSAGGTALTREEEQIRAMRDYGGDINISGVEQSGFAGIEKLWDQPWASSRSVRHTLIRPESKPHSTRFKIKIAAINYLPGVEVGARSRVGRSPDVCGASEWHDGLTRTIISAGQTENLHARLDPGNIYSYQLAITNPLLDPISITLRPLHTSLSGIVEEPHRYFDIWFPVLKCKIGAFGESGDEVPRKTQDLSGFGEIAEWVEEGESMTKVHFCVVLHDRMRDHLPRDDTGFELGFDLNVELTYTVEEEFEVDPEMIASTESRSDAQKGSETRKEAPGQTLSVRKVEKTFSFDTRVELGMVSSSVGL</sequence>
<keyword evidence="9" id="KW-0175">Coiled coil</keyword>
<keyword evidence="8" id="KW-0007">Acetylation</keyword>
<comment type="subcellular location">
    <subcellularLocation>
        <location evidence="1">Cytoplasm</location>
        <location evidence="1">Cytoskeleton</location>
        <location evidence="1">Microtubule organizing center</location>
        <location evidence="1">Centrosome</location>
    </subcellularLocation>
    <subcellularLocation>
        <location evidence="2">Cytoplasm</location>
        <location evidence="2">Cytoskeleton</location>
        <location evidence="2">Stress fiber</location>
    </subcellularLocation>
    <subcellularLocation>
        <location evidence="3">Cytoplasm</location>
        <location evidence="3">Myofibril</location>
    </subcellularLocation>
</comment>
<proteinExistence type="inferred from homology"/>
<evidence type="ECO:0000256" key="7">
    <source>
        <dbReference type="ARBA" id="ARBA00022843"/>
    </source>
</evidence>
<comment type="subunit">
    <text evidence="13">Subunit of dynactin, a multiprotein complex part of a tripartite complex with dynein and a adapter, such as BICDL1, BICD2 or HOOK3. The dynactin complex is built around ACTR1A/ACTB filament and consists of an actin-related filament composed of a shoulder domain, a pointed end and a barbed end. Its length is defined by its flexible shoulder domain. The soulder is composed of 2 DCTN1 subunits, 4 DCTN2 and 2 DCTN3. The 4 DCNT2 (via N-terminus) bind the ACTR1A filament and act as molecular rulers to determine the length. The pointed end is important for binding dynein-dynactin cargo adapters. Consists of 4 subunits: ACTR10, DCNT4, DCTN5 and DCTN6. The barbed end is composed of a CAPZA1:CAPZB heterodimers, which binds ACTR1A/ACTB filament and dynactin and stabilizes dynactin. Interacts with ATP7B, but not ATP7A, in a copper-dependent manner. Interacts with ANK2; this interaction is required for localization at costameres. Interacts with N4BP2L1.</text>
</comment>
<evidence type="ECO:0000313" key="16">
    <source>
        <dbReference type="Proteomes" id="UP000620104"/>
    </source>
</evidence>
<feature type="compositionally biased region" description="Basic and acidic residues" evidence="14">
    <location>
        <begin position="586"/>
        <end position="600"/>
    </location>
</feature>
<keyword evidence="10" id="KW-0206">Cytoskeleton</keyword>
<evidence type="ECO:0000256" key="9">
    <source>
        <dbReference type="ARBA" id="ARBA00023054"/>
    </source>
</evidence>
<evidence type="ECO:0000256" key="10">
    <source>
        <dbReference type="ARBA" id="ARBA00023212"/>
    </source>
</evidence>
<dbReference type="PANTHER" id="PTHR13034">
    <property type="entry name" value="DYNACTIN P62 SUBUNIT"/>
    <property type="match status" value="1"/>
</dbReference>
<evidence type="ECO:0000256" key="11">
    <source>
        <dbReference type="ARBA" id="ARBA00034776"/>
    </source>
</evidence>
<evidence type="ECO:0000256" key="13">
    <source>
        <dbReference type="ARBA" id="ARBA00093507"/>
    </source>
</evidence>
<dbReference type="PANTHER" id="PTHR13034:SF2">
    <property type="entry name" value="DYNACTIN SUBUNIT 4"/>
    <property type="match status" value="1"/>
</dbReference>
<keyword evidence="6" id="KW-0597">Phosphoprotein</keyword>
<comment type="similarity">
    <text evidence="11">Belongs to the dynactin subunit 4 family.</text>
</comment>
<accession>A0A8H3TNM4</accession>
<evidence type="ECO:0000256" key="2">
    <source>
        <dbReference type="ARBA" id="ARBA00004529"/>
    </source>
</evidence>
<dbReference type="InterPro" id="IPR008603">
    <property type="entry name" value="DCTN4"/>
</dbReference>
<evidence type="ECO:0000313" key="15">
    <source>
        <dbReference type="EMBL" id="GHJ84179.1"/>
    </source>
</evidence>
<keyword evidence="7" id="KW-0832">Ubl conjugation</keyword>
<evidence type="ECO:0000256" key="4">
    <source>
        <dbReference type="ARBA" id="ARBA00022490"/>
    </source>
</evidence>
<evidence type="ECO:0000256" key="6">
    <source>
        <dbReference type="ARBA" id="ARBA00022553"/>
    </source>
</evidence>
<evidence type="ECO:0000256" key="5">
    <source>
        <dbReference type="ARBA" id="ARBA00022499"/>
    </source>
</evidence>
<evidence type="ECO:0000256" key="12">
    <source>
        <dbReference type="ARBA" id="ARBA00034864"/>
    </source>
</evidence>
<feature type="compositionally biased region" description="Basic and acidic residues" evidence="14">
    <location>
        <begin position="283"/>
        <end position="310"/>
    </location>
</feature>
<dbReference type="Proteomes" id="UP000620104">
    <property type="component" value="Unassembled WGS sequence"/>
</dbReference>
<dbReference type="GO" id="GO:0001725">
    <property type="term" value="C:stress fiber"/>
    <property type="evidence" value="ECO:0007669"/>
    <property type="project" value="UniProtKB-SubCell"/>
</dbReference>
<reference evidence="15" key="1">
    <citation type="submission" date="2020-07" db="EMBL/GenBank/DDBJ databases">
        <title>Draft Genome Sequence of a Deep-Sea Yeast, Naganishia (Cryptococcus) liquefaciens strain N6.</title>
        <authorList>
            <person name="Han Y.W."/>
            <person name="Kajitani R."/>
            <person name="Morimoto H."/>
            <person name="Parhat M."/>
            <person name="Tsubouchi H."/>
            <person name="Bakenova O."/>
            <person name="Ogata M."/>
            <person name="Argunhan B."/>
            <person name="Aoki R."/>
            <person name="Kajiwara S."/>
            <person name="Itoh T."/>
            <person name="Iwasaki H."/>
        </authorList>
    </citation>
    <scope>NUCLEOTIDE SEQUENCE</scope>
    <source>
        <strain evidence="15">N6</strain>
    </source>
</reference>
<dbReference type="OrthoDB" id="283815at2759"/>
<name>A0A8H3TNM4_9TREE</name>
<gene>
    <name evidence="15" type="ORF">NliqN6_0581</name>
</gene>